<evidence type="ECO:0000313" key="1">
    <source>
        <dbReference type="EMBL" id="MPM05854.1"/>
    </source>
</evidence>
<organism evidence="1">
    <name type="scientific">bioreactor metagenome</name>
    <dbReference type="NCBI Taxonomy" id="1076179"/>
    <lineage>
        <taxon>unclassified sequences</taxon>
        <taxon>metagenomes</taxon>
        <taxon>ecological metagenomes</taxon>
    </lineage>
</organism>
<dbReference type="EMBL" id="VSSQ01001171">
    <property type="protein sequence ID" value="MPM05854.1"/>
    <property type="molecule type" value="Genomic_DNA"/>
</dbReference>
<reference evidence="1" key="1">
    <citation type="submission" date="2019-08" db="EMBL/GenBank/DDBJ databases">
        <authorList>
            <person name="Kucharzyk K."/>
            <person name="Murdoch R.W."/>
            <person name="Higgins S."/>
            <person name="Loffler F."/>
        </authorList>
    </citation>
    <scope>NUCLEOTIDE SEQUENCE</scope>
</reference>
<name>A0A644WUV9_9ZZZZ</name>
<accession>A0A644WUV9</accession>
<comment type="caution">
    <text evidence="1">The sequence shown here is derived from an EMBL/GenBank/DDBJ whole genome shotgun (WGS) entry which is preliminary data.</text>
</comment>
<dbReference type="AlphaFoldDB" id="A0A644WUV9"/>
<protein>
    <submittedName>
        <fullName evidence="1">Uncharacterized protein</fullName>
    </submittedName>
</protein>
<sequence length="52" mass="5685">MSFADIGRFIRNTRLSGAETEAAVRSVADRDAAEQVRLRRHRPAAGLCPFAA</sequence>
<gene>
    <name evidence="1" type="ORF">SDC9_52149</name>
</gene>
<proteinExistence type="predicted"/>